<comment type="caution">
    <text evidence="1">The sequence shown here is derived from an EMBL/GenBank/DDBJ whole genome shotgun (WGS) entry which is preliminary data.</text>
</comment>
<dbReference type="EMBL" id="MNUO01000111">
    <property type="protein sequence ID" value="OIN96119.1"/>
    <property type="molecule type" value="Genomic_DNA"/>
</dbReference>
<name>A0A1J4S9V4_9BACT</name>
<evidence type="ECO:0000313" key="2">
    <source>
        <dbReference type="Proteomes" id="UP000182278"/>
    </source>
</evidence>
<organism evidence="1 2">
    <name type="scientific">Candidatus Desantisbacteria bacterium CG1_02_38_46</name>
    <dbReference type="NCBI Taxonomy" id="1817893"/>
    <lineage>
        <taxon>Bacteria</taxon>
        <taxon>Candidatus Desantisiibacteriota</taxon>
    </lineage>
</organism>
<sequence>MKKSKKCKCPFCEAELEFSCLEPPFCQVCKIKFTVCKKCGQIFNEKLKKCPKCGNSFFGRKEGNVAGFIKGPFAK</sequence>
<dbReference type="STRING" id="1817893.AUJ66_07320"/>
<evidence type="ECO:0000313" key="1">
    <source>
        <dbReference type="EMBL" id="OIN96119.1"/>
    </source>
</evidence>
<gene>
    <name evidence="1" type="ORF">AUJ66_07320</name>
</gene>
<protein>
    <submittedName>
        <fullName evidence="1">Uncharacterized protein</fullName>
    </submittedName>
</protein>
<dbReference type="Proteomes" id="UP000182278">
    <property type="component" value="Unassembled WGS sequence"/>
</dbReference>
<dbReference type="AlphaFoldDB" id="A0A1J4S9V4"/>
<proteinExistence type="predicted"/>
<accession>A0A1J4S9V4</accession>
<reference evidence="1 2" key="1">
    <citation type="journal article" date="2016" name="Environ. Microbiol.">
        <title>Genomic resolution of a cold subsurface aquifer community provides metabolic insights for novel microbes adapted to high CO concentrations.</title>
        <authorList>
            <person name="Probst A.J."/>
            <person name="Castelle C.J."/>
            <person name="Singh A."/>
            <person name="Brown C.T."/>
            <person name="Anantharaman K."/>
            <person name="Sharon I."/>
            <person name="Hug L.A."/>
            <person name="Burstein D."/>
            <person name="Emerson J.B."/>
            <person name="Thomas B.C."/>
            <person name="Banfield J.F."/>
        </authorList>
    </citation>
    <scope>NUCLEOTIDE SEQUENCE [LARGE SCALE GENOMIC DNA]</scope>
    <source>
        <strain evidence="1">CG1_02_38_46</strain>
    </source>
</reference>